<evidence type="ECO:0000256" key="5">
    <source>
        <dbReference type="ARBA" id="ARBA00037974"/>
    </source>
</evidence>
<dbReference type="Gene3D" id="3.40.640.10">
    <property type="entry name" value="Type I PLP-dependent aspartate aminotransferase-like (Major domain)"/>
    <property type="match status" value="1"/>
</dbReference>
<gene>
    <name evidence="7" type="ORF">I6J18_17180</name>
</gene>
<feature type="domain" description="Aminotransferase class I/classII large" evidence="6">
    <location>
        <begin position="66"/>
        <end position="382"/>
    </location>
</feature>
<dbReference type="Gene3D" id="3.90.1150.10">
    <property type="entry name" value="Aspartate Aminotransferase, domain 1"/>
    <property type="match status" value="1"/>
</dbReference>
<reference evidence="7 8" key="1">
    <citation type="submission" date="2021-01" db="EMBL/GenBank/DDBJ databases">
        <title>FDA dAtabase for Regulatory Grade micrObial Sequences (FDA-ARGOS): Supporting development and validation of Infectious Disease Dx tests.</title>
        <authorList>
            <person name="Nelson B."/>
            <person name="Plummer A."/>
            <person name="Tallon L."/>
            <person name="Sadzewicz L."/>
            <person name="Zhao X."/>
            <person name="Boylan J."/>
            <person name="Ott S."/>
            <person name="Bowen H."/>
            <person name="Vavikolanu K."/>
            <person name="Mehta A."/>
            <person name="Aluvathingal J."/>
            <person name="Nadendla S."/>
            <person name="Myers T."/>
            <person name="Yan Y."/>
            <person name="Sichtig H."/>
        </authorList>
    </citation>
    <scope>NUCLEOTIDE SEQUENCE [LARGE SCALE GENOMIC DNA]</scope>
    <source>
        <strain evidence="7 8">FDAARGOS_1161</strain>
    </source>
</reference>
<dbReference type="PANTHER" id="PTHR43525">
    <property type="entry name" value="PROTEIN MALY"/>
    <property type="match status" value="1"/>
</dbReference>
<dbReference type="GO" id="GO:0030170">
    <property type="term" value="F:pyridoxal phosphate binding"/>
    <property type="evidence" value="ECO:0007669"/>
    <property type="project" value="InterPro"/>
</dbReference>
<dbReference type="InterPro" id="IPR004839">
    <property type="entry name" value="Aminotransferase_I/II_large"/>
</dbReference>
<evidence type="ECO:0000256" key="4">
    <source>
        <dbReference type="ARBA" id="ARBA00023239"/>
    </source>
</evidence>
<dbReference type="Pfam" id="PF00155">
    <property type="entry name" value="Aminotran_1_2"/>
    <property type="match status" value="1"/>
</dbReference>
<dbReference type="GO" id="GO:0047804">
    <property type="term" value="F:cysteine-S-conjugate beta-lyase activity"/>
    <property type="evidence" value="ECO:0007669"/>
    <property type="project" value="UniProtKB-EC"/>
</dbReference>
<dbReference type="AlphaFoldDB" id="A0A974RZE8"/>
<dbReference type="InterPro" id="IPR027619">
    <property type="entry name" value="C-S_lyase_PatB-like"/>
</dbReference>
<sequence length="387" mass="43682">MNNFDEYIDRKNTGAFKWDHMKDLYGRDDLLPMWVADMDFPSPIGVQKALLDRVMHPVYGYTAPMPTLLPVIQTWLKNRHSWKVDKDHLSFSAGVVSAIGMTIQGLTEPGDKILLQSPIYTPFFSMIEQNNRVVVNSQLKVIDDRFEIDFIDFEEKLKEGVKLFLLCSPHNPGGRIWTKEELTRMGELCLQYGTIIVSDEIHADLFHSSYTHYPLASLDERFADQTVTLMAPSKTFNIAGMQASIMITSNSDIRTKITTTQTRNAFHGLNILGLTAMEAAYQTGETWLDEMLAYVETNVQIAEDFISNEIPGLRCMHPEASYLLWIDCRGLGLNDKEIQDLLTSKGKLALEPGTKYGPGGEGFVRMNIGCPRALLNDGLNRLKQAFS</sequence>
<comment type="similarity">
    <text evidence="5">Belongs to the class-II pyridoxal-phosphate-dependent aminotransferase family. MalY/PatB cystathionine beta-lyase subfamily.</text>
</comment>
<evidence type="ECO:0000256" key="1">
    <source>
        <dbReference type="ARBA" id="ARBA00001933"/>
    </source>
</evidence>
<dbReference type="InterPro" id="IPR015421">
    <property type="entry name" value="PyrdxlP-dep_Trfase_major"/>
</dbReference>
<keyword evidence="7" id="KW-0032">Aminotransferase</keyword>
<organism evidence="7 8">
    <name type="scientific">Peribacillus psychrosaccharolyticus</name>
    <name type="common">Bacillus psychrosaccharolyticus</name>
    <dbReference type="NCBI Taxonomy" id="1407"/>
    <lineage>
        <taxon>Bacteria</taxon>
        <taxon>Bacillati</taxon>
        <taxon>Bacillota</taxon>
        <taxon>Bacilli</taxon>
        <taxon>Bacillales</taxon>
        <taxon>Bacillaceae</taxon>
        <taxon>Peribacillus</taxon>
    </lineage>
</organism>
<dbReference type="CDD" id="cd00609">
    <property type="entry name" value="AAT_like"/>
    <property type="match status" value="1"/>
</dbReference>
<keyword evidence="3" id="KW-0663">Pyridoxal phosphate</keyword>
<evidence type="ECO:0000313" key="8">
    <source>
        <dbReference type="Proteomes" id="UP000595254"/>
    </source>
</evidence>
<dbReference type="RefSeq" id="WP_040374873.1">
    <property type="nucleotide sequence ID" value="NZ_CP068053.1"/>
</dbReference>
<evidence type="ECO:0000256" key="2">
    <source>
        <dbReference type="ARBA" id="ARBA00012224"/>
    </source>
</evidence>
<dbReference type="GO" id="GO:0008483">
    <property type="term" value="F:transaminase activity"/>
    <property type="evidence" value="ECO:0007669"/>
    <property type="project" value="UniProtKB-KW"/>
</dbReference>
<dbReference type="EMBL" id="CP068053">
    <property type="protein sequence ID" value="QQS99348.1"/>
    <property type="molecule type" value="Genomic_DNA"/>
</dbReference>
<name>A0A974RZE8_PERPY</name>
<dbReference type="NCBIfam" id="TIGR04350">
    <property type="entry name" value="C_S_lyase_PatB"/>
    <property type="match status" value="1"/>
</dbReference>
<dbReference type="KEGG" id="ppsr:I6J18_17180"/>
<evidence type="ECO:0000313" key="7">
    <source>
        <dbReference type="EMBL" id="QQS99348.1"/>
    </source>
</evidence>
<proteinExistence type="inferred from homology"/>
<dbReference type="PANTHER" id="PTHR43525:SF1">
    <property type="entry name" value="PROTEIN MALY"/>
    <property type="match status" value="1"/>
</dbReference>
<evidence type="ECO:0000256" key="3">
    <source>
        <dbReference type="ARBA" id="ARBA00022898"/>
    </source>
</evidence>
<dbReference type="InterPro" id="IPR015422">
    <property type="entry name" value="PyrdxlP-dep_Trfase_small"/>
</dbReference>
<dbReference type="InterPro" id="IPR015424">
    <property type="entry name" value="PyrdxlP-dep_Trfase"/>
</dbReference>
<evidence type="ECO:0000259" key="6">
    <source>
        <dbReference type="Pfam" id="PF00155"/>
    </source>
</evidence>
<dbReference type="InterPro" id="IPR051798">
    <property type="entry name" value="Class-II_PLP-Dep_Aminotrans"/>
</dbReference>
<keyword evidence="7" id="KW-0808">Transferase</keyword>
<dbReference type="Proteomes" id="UP000595254">
    <property type="component" value="Chromosome"/>
</dbReference>
<protein>
    <recommendedName>
        <fullName evidence="2">cysteine-S-conjugate beta-lyase</fullName>
        <ecNumber evidence="2">4.4.1.13</ecNumber>
    </recommendedName>
</protein>
<keyword evidence="8" id="KW-1185">Reference proteome</keyword>
<accession>A0A974RZE8</accession>
<comment type="cofactor">
    <cofactor evidence="1">
        <name>pyridoxal 5'-phosphate</name>
        <dbReference type="ChEBI" id="CHEBI:597326"/>
    </cofactor>
</comment>
<keyword evidence="4" id="KW-0456">Lyase</keyword>
<dbReference type="SUPFAM" id="SSF53383">
    <property type="entry name" value="PLP-dependent transferases"/>
    <property type="match status" value="1"/>
</dbReference>
<dbReference type="EC" id="4.4.1.13" evidence="2"/>